<feature type="coiled-coil region" evidence="1">
    <location>
        <begin position="572"/>
        <end position="606"/>
    </location>
</feature>
<keyword evidence="3" id="KW-0548">Nucleotidyltransferase</keyword>
<keyword evidence="3" id="KW-0808">Transferase</keyword>
<name>A0A6L2KN59_TANCI</name>
<keyword evidence="1" id="KW-0175">Coiled coil</keyword>
<accession>A0A6L2KN59</accession>
<comment type="caution">
    <text evidence="3">The sequence shown here is derived from an EMBL/GenBank/DDBJ whole genome shotgun (WGS) entry which is preliminary data.</text>
</comment>
<gene>
    <name evidence="3" type="ORF">Tci_022135</name>
</gene>
<dbReference type="PANTHER" id="PTHR33116">
    <property type="entry name" value="REVERSE TRANSCRIPTASE ZINC-BINDING DOMAIN-CONTAINING PROTEIN-RELATED-RELATED"/>
    <property type="match status" value="1"/>
</dbReference>
<organism evidence="3">
    <name type="scientific">Tanacetum cinerariifolium</name>
    <name type="common">Dalmatian daisy</name>
    <name type="synonym">Chrysanthemum cinerariifolium</name>
    <dbReference type="NCBI Taxonomy" id="118510"/>
    <lineage>
        <taxon>Eukaryota</taxon>
        <taxon>Viridiplantae</taxon>
        <taxon>Streptophyta</taxon>
        <taxon>Embryophyta</taxon>
        <taxon>Tracheophyta</taxon>
        <taxon>Spermatophyta</taxon>
        <taxon>Magnoliopsida</taxon>
        <taxon>eudicotyledons</taxon>
        <taxon>Gunneridae</taxon>
        <taxon>Pentapetalae</taxon>
        <taxon>asterids</taxon>
        <taxon>campanulids</taxon>
        <taxon>Asterales</taxon>
        <taxon>Asteraceae</taxon>
        <taxon>Asteroideae</taxon>
        <taxon>Anthemideae</taxon>
        <taxon>Anthemidinae</taxon>
        <taxon>Tanacetum</taxon>
    </lineage>
</organism>
<dbReference type="EMBL" id="BKCJ010002672">
    <property type="protein sequence ID" value="GEU50157.1"/>
    <property type="molecule type" value="Genomic_DNA"/>
</dbReference>
<sequence length="681" mass="76931">DSKKERDAKKGFSEEEKSDDPFGIYNLLNHNDNKTVDGTVDSEDLSKPHGFSNFVAEEKVASENDEGRVNSFNQVQENISNTKQNSNHVEIEQQVEINSNYVKGGQGSEKDSVLPKGKCPRNESSLLGKTNKFLKIGQAIGFDMGGCISDIEKLISRQGDGMGFSEEEKSDDPFGIYNLLNHNDNKTVDGTVESEDLSKPHGFSNFVAEEKVASENNEGRVNSFNQVQENISNTKQNSNHVEIEQQDKPVMVIDDDCLTDKKFDLMLVAKGKSFDSMPNLCVVLKDEGFENVTIRYVHKGPQMIGCEASKTHFKYFGIMAGSNMNRFHTWDRVIEKVMARLSKWKAKALSISGRFTLTKSVLSSIPLYYFSLFKVPIGVLKRLESCRSNFFRGVESGSRKVSWFSWDSVVASKDVGGLGMSRFLAMNCALLFKWIWRFKVQPDAMWGSIIKAIHGGGNGSDSLFGLDNWMGEGFLDVKFLRLFALKDNREVYLLEKKSKMVSFMGFEDRQRGSRKSAIGRGLRLKKVAKDYLEAIIFVSCEKQQSKTSEKDVKKRLEFLSRQPFNHTREEFVAELSNNASKWISLTEDLERELEASRLLVEKQKNKLDTERKCSKELKDAMEMAMEGHARTLEQYADLEEKHINFRTSQRRIKDGILDVKKAAAKAGVKSAESKFINAPAA</sequence>
<feature type="region of interest" description="Disordered" evidence="2">
    <location>
        <begin position="1"/>
        <end position="23"/>
    </location>
</feature>
<dbReference type="PANTHER" id="PTHR33116:SF79">
    <property type="entry name" value="REVERSE TRANSCRIPTASE DOMAIN, ZINC FINGER, CCHC-TYPE-RELATED"/>
    <property type="match status" value="1"/>
</dbReference>
<keyword evidence="3" id="KW-0695">RNA-directed DNA polymerase</keyword>
<feature type="compositionally biased region" description="Basic and acidic residues" evidence="2">
    <location>
        <begin position="1"/>
        <end position="15"/>
    </location>
</feature>
<proteinExistence type="predicted"/>
<protein>
    <submittedName>
        <fullName evidence="3">RNA-directed DNA polymerase, eukaryota</fullName>
    </submittedName>
</protein>
<feature type="non-terminal residue" evidence="3">
    <location>
        <position position="1"/>
    </location>
</feature>
<dbReference type="GO" id="GO:0003964">
    <property type="term" value="F:RNA-directed DNA polymerase activity"/>
    <property type="evidence" value="ECO:0007669"/>
    <property type="project" value="UniProtKB-KW"/>
</dbReference>
<reference evidence="3" key="1">
    <citation type="journal article" date="2019" name="Sci. Rep.">
        <title>Draft genome of Tanacetum cinerariifolium, the natural source of mosquito coil.</title>
        <authorList>
            <person name="Yamashiro T."/>
            <person name="Shiraishi A."/>
            <person name="Satake H."/>
            <person name="Nakayama K."/>
        </authorList>
    </citation>
    <scope>NUCLEOTIDE SEQUENCE</scope>
</reference>
<evidence type="ECO:0000313" key="3">
    <source>
        <dbReference type="EMBL" id="GEU50157.1"/>
    </source>
</evidence>
<evidence type="ECO:0000256" key="1">
    <source>
        <dbReference type="SAM" id="Coils"/>
    </source>
</evidence>
<dbReference type="AlphaFoldDB" id="A0A6L2KN59"/>
<evidence type="ECO:0000256" key="2">
    <source>
        <dbReference type="SAM" id="MobiDB-lite"/>
    </source>
</evidence>